<dbReference type="GO" id="GO:0042144">
    <property type="term" value="P:vacuole fusion, non-autophagic"/>
    <property type="evidence" value="ECO:0007669"/>
    <property type="project" value="InterPro"/>
</dbReference>
<dbReference type="AlphaFoldDB" id="A0A2T6ZLK0"/>
<proteinExistence type="predicted"/>
<feature type="region of interest" description="Disordered" evidence="1">
    <location>
        <begin position="151"/>
        <end position="171"/>
    </location>
</feature>
<protein>
    <recommendedName>
        <fullName evidence="4">IMD domain-containing protein</fullName>
    </recommendedName>
</protein>
<feature type="compositionally biased region" description="Polar residues" evidence="1">
    <location>
        <begin position="1"/>
        <end position="12"/>
    </location>
</feature>
<dbReference type="PANTHER" id="PTHR38407:SF1">
    <property type="entry name" value="PROTEIN IVY1"/>
    <property type="match status" value="1"/>
</dbReference>
<dbReference type="Proteomes" id="UP000244722">
    <property type="component" value="Unassembled WGS sequence"/>
</dbReference>
<dbReference type="InterPro" id="IPR027267">
    <property type="entry name" value="AH/BAR_dom_sf"/>
</dbReference>
<reference evidence="2 3" key="1">
    <citation type="submission" date="2017-04" db="EMBL/GenBank/DDBJ databases">
        <title>Draft genome sequence of Tuber borchii Vittad., a whitish edible truffle.</title>
        <authorList>
            <consortium name="DOE Joint Genome Institute"/>
            <person name="Murat C."/>
            <person name="Kuo A."/>
            <person name="Barry K.W."/>
            <person name="Clum A."/>
            <person name="Dockter R.B."/>
            <person name="Fauchery L."/>
            <person name="Iotti M."/>
            <person name="Kohler A."/>
            <person name="Labutti K."/>
            <person name="Lindquist E.A."/>
            <person name="Lipzen A."/>
            <person name="Ohm R.A."/>
            <person name="Wang M."/>
            <person name="Grigoriev I.V."/>
            <person name="Zambonelli A."/>
            <person name="Martin F.M."/>
        </authorList>
    </citation>
    <scope>NUCLEOTIDE SEQUENCE [LARGE SCALE GENOMIC DNA]</scope>
    <source>
        <strain evidence="2 3">Tbo3840</strain>
    </source>
</reference>
<dbReference type="GO" id="GO:0005543">
    <property type="term" value="F:phospholipid binding"/>
    <property type="evidence" value="ECO:0007669"/>
    <property type="project" value="InterPro"/>
</dbReference>
<name>A0A2T6ZLK0_TUBBO</name>
<feature type="compositionally biased region" description="Low complexity" evidence="1">
    <location>
        <begin position="312"/>
        <end position="321"/>
    </location>
</feature>
<evidence type="ECO:0000313" key="2">
    <source>
        <dbReference type="EMBL" id="PUU76353.1"/>
    </source>
</evidence>
<dbReference type="Gene3D" id="1.20.1270.60">
    <property type="entry name" value="Arfaptin homology (AH) domain/BAR domain"/>
    <property type="match status" value="1"/>
</dbReference>
<accession>A0A2T6ZLK0</accession>
<gene>
    <name evidence="2" type="ORF">B9Z19DRAFT_1088424</name>
</gene>
<dbReference type="EMBL" id="NESQ01000191">
    <property type="protein sequence ID" value="PUU76353.1"/>
    <property type="molecule type" value="Genomic_DNA"/>
</dbReference>
<sequence length="479" mass="50870">MASPSSPSTPALNNLPPMPPSPTHSFASTAFPTASLNIPPPPPPLLPKSFLSRADVAASITAYEELLDSAKTYRKSLATVAAAASAFGAALESCAKCKGAGDTADGLMNAGGLQYLIASNTHILSESLYRGFEVPLLHELDSYKEKTIENEERYKKEASEKSKELRKREQEHLKLARQRKRSGYSRSLFFEKKMVQLSMWSQPAGADAHEDLSAFRSALVDLTRQIDELDNLKYAHYREALALSQETSTRILDSSALVVRAEIEIFEKIAQKGWDSSGGLDDLISRSADPFAHESSGGVNGEGEIFSILPSQSILPSPHSPGMSRPDSISDNHSGGGSGTTTTGASTTDGKYQSLTGALSHHSDFDDYDDDDVRSIFSGGFSNPGLGGNGNGSSLGRGAGRIGIPPFSPSASNAGWGTRADSAHTDIAPLNLPPILHEEEEDVGRSRRSTTTTATLTGEHGEDDGRTDNGGSVGTDTTV</sequence>
<dbReference type="SUPFAM" id="SSF103657">
    <property type="entry name" value="BAR/IMD domain-like"/>
    <property type="match status" value="1"/>
</dbReference>
<feature type="region of interest" description="Disordered" evidence="1">
    <location>
        <begin position="436"/>
        <end position="479"/>
    </location>
</feature>
<keyword evidence="3" id="KW-1185">Reference proteome</keyword>
<dbReference type="STRING" id="42251.A0A2T6ZLK0"/>
<evidence type="ECO:0008006" key="4">
    <source>
        <dbReference type="Google" id="ProtNLM"/>
    </source>
</evidence>
<dbReference type="OrthoDB" id="5594612at2759"/>
<comment type="caution">
    <text evidence="2">The sequence shown here is derived from an EMBL/GenBank/DDBJ whole genome shotgun (WGS) entry which is preliminary data.</text>
</comment>
<evidence type="ECO:0000313" key="3">
    <source>
        <dbReference type="Proteomes" id="UP000244722"/>
    </source>
</evidence>
<dbReference type="PANTHER" id="PTHR38407">
    <property type="entry name" value="PROTEIN IVY1"/>
    <property type="match status" value="1"/>
</dbReference>
<feature type="compositionally biased region" description="Gly residues" evidence="1">
    <location>
        <begin position="385"/>
        <end position="401"/>
    </location>
</feature>
<feature type="region of interest" description="Disordered" evidence="1">
    <location>
        <begin position="1"/>
        <end position="26"/>
    </location>
</feature>
<evidence type="ECO:0000256" key="1">
    <source>
        <dbReference type="SAM" id="MobiDB-lite"/>
    </source>
</evidence>
<organism evidence="2 3">
    <name type="scientific">Tuber borchii</name>
    <name type="common">White truffle</name>
    <dbReference type="NCBI Taxonomy" id="42251"/>
    <lineage>
        <taxon>Eukaryota</taxon>
        <taxon>Fungi</taxon>
        <taxon>Dikarya</taxon>
        <taxon>Ascomycota</taxon>
        <taxon>Pezizomycotina</taxon>
        <taxon>Pezizomycetes</taxon>
        <taxon>Pezizales</taxon>
        <taxon>Tuberaceae</taxon>
        <taxon>Tuber</taxon>
    </lineage>
</organism>
<feature type="region of interest" description="Disordered" evidence="1">
    <location>
        <begin position="380"/>
        <end position="404"/>
    </location>
</feature>
<dbReference type="InterPro" id="IPR037470">
    <property type="entry name" value="IVY1"/>
</dbReference>
<dbReference type="GO" id="GO:0000329">
    <property type="term" value="C:fungal-type vacuole membrane"/>
    <property type="evidence" value="ECO:0007669"/>
    <property type="project" value="InterPro"/>
</dbReference>
<feature type="region of interest" description="Disordered" evidence="1">
    <location>
        <begin position="312"/>
        <end position="349"/>
    </location>
</feature>
<feature type="compositionally biased region" description="Low complexity" evidence="1">
    <location>
        <begin position="340"/>
        <end position="349"/>
    </location>
</feature>